<keyword evidence="4" id="KW-1185">Reference proteome</keyword>
<keyword evidence="1" id="KW-0732">Signal</keyword>
<sequence length="112" mass="12921">MRIFTLLISILFSSSVLSATSAEQLLKYCETTSVEYCKGYISGFYDGRTTSDYGISMFQSCPPTDRSGLKLVVTYEQMRRVFIKWANNNPEKLHYEDWFAVREAFANAWPCK</sequence>
<evidence type="ECO:0000313" key="3">
    <source>
        <dbReference type="EMBL" id="MFC6672299.1"/>
    </source>
</evidence>
<feature type="signal peptide" evidence="1">
    <location>
        <begin position="1"/>
        <end position="18"/>
    </location>
</feature>
<name>A0ABW2A4U4_9GAMM</name>
<dbReference type="EMBL" id="JBHSWE010000001">
    <property type="protein sequence ID" value="MFC6672299.1"/>
    <property type="molecule type" value="Genomic_DNA"/>
</dbReference>
<dbReference type="Pfam" id="PF18602">
    <property type="entry name" value="Rap1a"/>
    <property type="match status" value="1"/>
</dbReference>
<evidence type="ECO:0000313" key="4">
    <source>
        <dbReference type="Proteomes" id="UP001596422"/>
    </source>
</evidence>
<protein>
    <submittedName>
        <fullName evidence="3">Rap1a/Tai family immunity protein</fullName>
    </submittedName>
</protein>
<comment type="caution">
    <text evidence="3">The sequence shown here is derived from an EMBL/GenBank/DDBJ whole genome shotgun (WGS) entry which is preliminary data.</text>
</comment>
<evidence type="ECO:0000259" key="2">
    <source>
        <dbReference type="Pfam" id="PF18602"/>
    </source>
</evidence>
<dbReference type="Proteomes" id="UP001596422">
    <property type="component" value="Unassembled WGS sequence"/>
</dbReference>
<dbReference type="InterPro" id="IPR041238">
    <property type="entry name" value="Rap1a"/>
</dbReference>
<accession>A0ABW2A4U4</accession>
<dbReference type="RefSeq" id="WP_379910746.1">
    <property type="nucleotide sequence ID" value="NZ_JBHSWE010000001.1"/>
</dbReference>
<proteinExistence type="predicted"/>
<gene>
    <name evidence="3" type="ORF">ACFQDL_21180</name>
</gene>
<feature type="chain" id="PRO_5046753763" evidence="1">
    <location>
        <begin position="19"/>
        <end position="112"/>
    </location>
</feature>
<feature type="domain" description="Rap1a immunity protein" evidence="2">
    <location>
        <begin position="22"/>
        <end position="111"/>
    </location>
</feature>
<reference evidence="4" key="1">
    <citation type="journal article" date="2019" name="Int. J. Syst. Evol. Microbiol.">
        <title>The Global Catalogue of Microorganisms (GCM) 10K type strain sequencing project: providing services to taxonomists for standard genome sequencing and annotation.</title>
        <authorList>
            <consortium name="The Broad Institute Genomics Platform"/>
            <consortium name="The Broad Institute Genome Sequencing Center for Infectious Disease"/>
            <person name="Wu L."/>
            <person name="Ma J."/>
        </authorList>
    </citation>
    <scope>NUCLEOTIDE SEQUENCE [LARGE SCALE GENOMIC DNA]</scope>
    <source>
        <strain evidence="4">NBRC 111756</strain>
    </source>
</reference>
<organism evidence="3 4">
    <name type="scientific">Marinobacterium aestuariivivens</name>
    <dbReference type="NCBI Taxonomy" id="1698799"/>
    <lineage>
        <taxon>Bacteria</taxon>
        <taxon>Pseudomonadati</taxon>
        <taxon>Pseudomonadota</taxon>
        <taxon>Gammaproteobacteria</taxon>
        <taxon>Oceanospirillales</taxon>
        <taxon>Oceanospirillaceae</taxon>
        <taxon>Marinobacterium</taxon>
    </lineage>
</organism>
<evidence type="ECO:0000256" key="1">
    <source>
        <dbReference type="SAM" id="SignalP"/>
    </source>
</evidence>